<dbReference type="eggNOG" id="COG1450">
    <property type="taxonomic scope" value="Bacteria"/>
</dbReference>
<dbReference type="Proteomes" id="UP000011841">
    <property type="component" value="Chromosome"/>
</dbReference>
<evidence type="ECO:0000256" key="7">
    <source>
        <dbReference type="ARBA" id="ARBA00022927"/>
    </source>
</evidence>
<dbReference type="OrthoDB" id="9775455at2"/>
<dbReference type="Gene3D" id="3.30.1370.120">
    <property type="match status" value="2"/>
</dbReference>
<dbReference type="NCBIfam" id="TIGR02517">
    <property type="entry name" value="type_II_gspD"/>
    <property type="match status" value="1"/>
</dbReference>
<evidence type="ECO:0000256" key="9">
    <source>
        <dbReference type="ARBA" id="ARBA00023237"/>
    </source>
</evidence>
<dbReference type="InterPro" id="IPR050810">
    <property type="entry name" value="Bact_Secretion_Sys_Channel"/>
</dbReference>
<dbReference type="Pfam" id="PF21305">
    <property type="entry name" value="type_II_gspD_N0"/>
    <property type="match status" value="1"/>
</dbReference>
<feature type="chain" id="PRO_5004061869" evidence="12">
    <location>
        <begin position="33"/>
        <end position="767"/>
    </location>
</feature>
<evidence type="ECO:0000256" key="12">
    <source>
        <dbReference type="SAM" id="SignalP"/>
    </source>
</evidence>
<dbReference type="InterPro" id="IPR013356">
    <property type="entry name" value="T2SS_GspD"/>
</dbReference>
<dbReference type="STRING" id="1245469.S58_65150"/>
<comment type="subcellular location">
    <subcellularLocation>
        <location evidence="1 10">Cell outer membrane</location>
    </subcellularLocation>
</comment>
<evidence type="ECO:0000256" key="6">
    <source>
        <dbReference type="ARBA" id="ARBA00022729"/>
    </source>
</evidence>
<keyword evidence="7" id="KW-0653">Protein transport</keyword>
<feature type="compositionally biased region" description="Low complexity" evidence="11">
    <location>
        <begin position="420"/>
        <end position="433"/>
    </location>
</feature>
<evidence type="ECO:0000259" key="14">
    <source>
        <dbReference type="Pfam" id="PF03958"/>
    </source>
</evidence>
<evidence type="ECO:0000256" key="4">
    <source>
        <dbReference type="ARBA" id="ARBA00022452"/>
    </source>
</evidence>
<feature type="signal peptide" evidence="12">
    <location>
        <begin position="1"/>
        <end position="32"/>
    </location>
</feature>
<keyword evidence="4" id="KW-1134">Transmembrane beta strand</keyword>
<dbReference type="PROSITE" id="PS51257">
    <property type="entry name" value="PROKAR_LIPOPROTEIN"/>
    <property type="match status" value="1"/>
</dbReference>
<feature type="domain" description="NolW-like" evidence="14">
    <location>
        <begin position="338"/>
        <end position="487"/>
    </location>
</feature>
<protein>
    <submittedName>
        <fullName evidence="16">General secretion pathway protein D</fullName>
    </submittedName>
</protein>
<dbReference type="PANTHER" id="PTHR30332">
    <property type="entry name" value="PROBABLE GENERAL SECRETION PATHWAY PROTEIN D"/>
    <property type="match status" value="1"/>
</dbReference>
<dbReference type="Pfam" id="PF00263">
    <property type="entry name" value="Secretin"/>
    <property type="match status" value="1"/>
</dbReference>
<accession>M4ZF92</accession>
<dbReference type="PRINTS" id="PR01032">
    <property type="entry name" value="PHAGEIV"/>
</dbReference>
<evidence type="ECO:0000256" key="8">
    <source>
        <dbReference type="ARBA" id="ARBA00023136"/>
    </source>
</evidence>
<evidence type="ECO:0000256" key="5">
    <source>
        <dbReference type="ARBA" id="ARBA00022692"/>
    </source>
</evidence>
<feature type="domain" description="Type II/III secretion system secretin-like" evidence="13">
    <location>
        <begin position="569"/>
        <end position="733"/>
    </location>
</feature>
<keyword evidence="5" id="KW-0812">Transmembrane</keyword>
<reference evidence="16 17" key="1">
    <citation type="journal article" date="2013" name="Appl. Environ. Microbiol.">
        <title>Genome analysis suggests that the soil oligotrophic bacterium Agromonas oligotrophica (Bradyrhizobium oligotrophicum) is a nitrogen-fixing symbiont of Aeschynomene indica.</title>
        <authorList>
            <person name="Okubo T."/>
            <person name="Fukushima S."/>
            <person name="Itakura M."/>
            <person name="Oshima K."/>
            <person name="Longtonglang A."/>
            <person name="Teaumroong N."/>
            <person name="Mitsui H."/>
            <person name="Hattori M."/>
            <person name="Hattori R."/>
            <person name="Hattori T."/>
            <person name="Minamisawa K."/>
        </authorList>
    </citation>
    <scope>NUCLEOTIDE SEQUENCE [LARGE SCALE GENOMIC DNA]</scope>
    <source>
        <strain evidence="16 17">S58</strain>
    </source>
</reference>
<feature type="region of interest" description="Disordered" evidence="11">
    <location>
        <begin position="362"/>
        <end position="452"/>
    </location>
</feature>
<dbReference type="RefSeq" id="WP_015669569.1">
    <property type="nucleotide sequence ID" value="NC_020453.1"/>
</dbReference>
<feature type="domain" description="GspD-like N0" evidence="15">
    <location>
        <begin position="104"/>
        <end position="173"/>
    </location>
</feature>
<evidence type="ECO:0000256" key="1">
    <source>
        <dbReference type="ARBA" id="ARBA00004442"/>
    </source>
</evidence>
<keyword evidence="17" id="KW-1185">Reference proteome</keyword>
<evidence type="ECO:0000259" key="13">
    <source>
        <dbReference type="Pfam" id="PF00263"/>
    </source>
</evidence>
<dbReference type="InterPro" id="IPR005644">
    <property type="entry name" value="NolW-like"/>
</dbReference>
<organism evidence="16 17">
    <name type="scientific">Bradyrhizobium oligotrophicum S58</name>
    <dbReference type="NCBI Taxonomy" id="1245469"/>
    <lineage>
        <taxon>Bacteria</taxon>
        <taxon>Pseudomonadati</taxon>
        <taxon>Pseudomonadota</taxon>
        <taxon>Alphaproteobacteria</taxon>
        <taxon>Hyphomicrobiales</taxon>
        <taxon>Nitrobacteraceae</taxon>
        <taxon>Bradyrhizobium</taxon>
    </lineage>
</organism>
<keyword evidence="9" id="KW-0998">Cell outer membrane</keyword>
<dbReference type="InterPro" id="IPR038591">
    <property type="entry name" value="NolW-like_sf"/>
</dbReference>
<gene>
    <name evidence="16" type="ORF">S58_65150</name>
</gene>
<dbReference type="InterPro" id="IPR049371">
    <property type="entry name" value="GspD-like_N0"/>
</dbReference>
<name>M4ZF92_9BRAD</name>
<evidence type="ECO:0000256" key="11">
    <source>
        <dbReference type="SAM" id="MobiDB-lite"/>
    </source>
</evidence>
<dbReference type="EMBL" id="AP012603">
    <property type="protein sequence ID" value="BAM92488.1"/>
    <property type="molecule type" value="Genomic_DNA"/>
</dbReference>
<dbReference type="GO" id="GO:0015628">
    <property type="term" value="P:protein secretion by the type II secretion system"/>
    <property type="evidence" value="ECO:0007669"/>
    <property type="project" value="InterPro"/>
</dbReference>
<proteinExistence type="inferred from homology"/>
<evidence type="ECO:0000259" key="15">
    <source>
        <dbReference type="Pfam" id="PF21305"/>
    </source>
</evidence>
<evidence type="ECO:0000256" key="2">
    <source>
        <dbReference type="ARBA" id="ARBA00006980"/>
    </source>
</evidence>
<feature type="compositionally biased region" description="Polar residues" evidence="11">
    <location>
        <begin position="375"/>
        <end position="410"/>
    </location>
</feature>
<evidence type="ECO:0000256" key="10">
    <source>
        <dbReference type="RuleBase" id="RU004004"/>
    </source>
</evidence>
<keyword evidence="3 10" id="KW-0813">Transport</keyword>
<evidence type="ECO:0000313" key="17">
    <source>
        <dbReference type="Proteomes" id="UP000011841"/>
    </source>
</evidence>
<dbReference type="GeneID" id="301820203"/>
<evidence type="ECO:0000256" key="3">
    <source>
        <dbReference type="ARBA" id="ARBA00022448"/>
    </source>
</evidence>
<dbReference type="PANTHER" id="PTHR30332:SF25">
    <property type="entry name" value="SECRETIN XPSD"/>
    <property type="match status" value="1"/>
</dbReference>
<keyword evidence="6 12" id="KW-0732">Signal</keyword>
<comment type="similarity">
    <text evidence="2">Belongs to the bacterial secretin family. GSP D subfamily.</text>
</comment>
<dbReference type="PATRIC" id="fig|1245469.3.peg.6659"/>
<dbReference type="AlphaFoldDB" id="M4ZF92"/>
<sequence length="767" mass="80336">MFRIGNRSQSAAVVRHASLLATAVLLASCNMATFNSQASAPADVDVIDKVRSLDILPRDNAPVASIQGRPEVERASARTYQGTMVQEVGEVRPQPAADGKGYDLNFENTPISSVAKVVIGDILGAGYSIDPRVQGSVSLVSARPVPKSDILFVLESALRLSGVVLVREGGGYKLTPLGDAVGAGRVDGEAGRAEPGYGVSVVPLQYVGAQTILKLMDSFATRAGSVRADPTRNLLLIQGTGAERRSAIETVMSFDVDWMRGQSVGIFPVSNSAPEPLMAELEKIMDSGENGLSQNLVKLQVVNRLNAIMVVSRKPALLQSAATWIRRLDQADSGRTSVHVYRIRYGDARQLAKVLTDMFGGAGSSSTDSADGQTAPGSDGTTTSVADRLSFNTNATGASGSGANPSNRTQGAGGLSGMQSASTSSSSSTPTSTGLETRAGANGGQSLMPNVRITPDTVNNSLLIYADRENYRVISSTLQQLDQPVLQVGIEATIAEVTLTNELSYGVQSYLSSKVLGLGADKGSITNTQATSVATATASAATTALINRALPGFNFLIGNEASPNMILDALHTVTSVKVLSNPSLVVINNQSATLQVGDVVPVSTGSATVLSSSNTVVNTIDYRNTGIILRVVPRIAANGNVRLEIEQEISNVAAQSAASLTPTVSQRKVKSAISVANGQTVLLAGLISEQQNGNRNGIPGFDEIPVLGDAFSHQDKKGTRTELIIFIRPQIIRDGSDAHQVAEELRSKLRGSVGASITDDLRVRTTR</sequence>
<keyword evidence="8" id="KW-0472">Membrane</keyword>
<dbReference type="HOGENOM" id="CLU_006756_1_2_5"/>
<feature type="domain" description="NolW-like" evidence="14">
    <location>
        <begin position="199"/>
        <end position="259"/>
    </location>
</feature>
<dbReference type="KEGG" id="aol:S58_65150"/>
<dbReference type="PRINTS" id="PR00811">
    <property type="entry name" value="BCTERIALGSPD"/>
</dbReference>
<dbReference type="InterPro" id="IPR004846">
    <property type="entry name" value="T2SS/T3SS_dom"/>
</dbReference>
<dbReference type="InterPro" id="IPR001775">
    <property type="entry name" value="GspD/PilQ"/>
</dbReference>
<dbReference type="Pfam" id="PF03958">
    <property type="entry name" value="Secretin_N"/>
    <property type="match status" value="2"/>
</dbReference>
<evidence type="ECO:0000313" key="16">
    <source>
        <dbReference type="EMBL" id="BAM92488.1"/>
    </source>
</evidence>
<dbReference type="GO" id="GO:0009279">
    <property type="term" value="C:cell outer membrane"/>
    <property type="evidence" value="ECO:0007669"/>
    <property type="project" value="UniProtKB-SubCell"/>
</dbReference>
<dbReference type="GO" id="GO:0015627">
    <property type="term" value="C:type II protein secretion system complex"/>
    <property type="evidence" value="ECO:0007669"/>
    <property type="project" value="InterPro"/>
</dbReference>